<dbReference type="STRING" id="561176.SAMN04488561_6319"/>
<gene>
    <name evidence="1" type="ORF">SAMN04488561_6319</name>
</gene>
<accession>A0A1H5PX03</accession>
<evidence type="ECO:0000313" key="2">
    <source>
        <dbReference type="Proteomes" id="UP000181980"/>
    </source>
</evidence>
<keyword evidence="2" id="KW-1185">Reference proteome</keyword>
<protein>
    <submittedName>
        <fullName evidence="1">Predicted dithiol-disulfide isomerase, DsbA family</fullName>
    </submittedName>
</protein>
<reference evidence="2" key="1">
    <citation type="submission" date="2016-10" db="EMBL/GenBank/DDBJ databases">
        <authorList>
            <person name="Varghese N."/>
            <person name="Submissions S."/>
        </authorList>
    </citation>
    <scope>NUCLEOTIDE SEQUENCE [LARGE SCALE GENOMIC DNA]</scope>
    <source>
        <strain evidence="2">DSM 45237</strain>
    </source>
</reference>
<dbReference type="Pfam" id="PF22234">
    <property type="entry name" value="Rv2466c-like"/>
    <property type="match status" value="1"/>
</dbReference>
<evidence type="ECO:0000313" key="1">
    <source>
        <dbReference type="EMBL" id="SEF18265.1"/>
    </source>
</evidence>
<organism evidence="1 2">
    <name type="scientific">Jiangella alba</name>
    <dbReference type="NCBI Taxonomy" id="561176"/>
    <lineage>
        <taxon>Bacteria</taxon>
        <taxon>Bacillati</taxon>
        <taxon>Actinomycetota</taxon>
        <taxon>Actinomycetes</taxon>
        <taxon>Jiangellales</taxon>
        <taxon>Jiangellaceae</taxon>
        <taxon>Jiangella</taxon>
    </lineage>
</organism>
<dbReference type="InterPro" id="IPR053977">
    <property type="entry name" value="Rv2466c-like"/>
</dbReference>
<dbReference type="RefSeq" id="WP_069112177.1">
    <property type="nucleotide sequence ID" value="NZ_FNUC01000004.1"/>
</dbReference>
<dbReference type="SUPFAM" id="SSF52833">
    <property type="entry name" value="Thioredoxin-like"/>
    <property type="match status" value="1"/>
</dbReference>
<sequence length="202" mass="22562">MSETTQVDFWFDPICPWAWMTSRWMMEVERVRPVEVTWHVMSLSYLNAGRDLGESYNRLMADSWGPVRVITAAKELHGQQWVKPLYDAMGTRFHLGGQKDRSVVIAEALAEVGLPASLAEYAGSDEYDAALKESHHAGMDQVGTEVGTPVLAVEGYAFFGPVMSPAPRGDEAGRVWDGVRALASYDGFFELKRTRTREPIFG</sequence>
<keyword evidence="1" id="KW-0413">Isomerase</keyword>
<dbReference type="InterPro" id="IPR036249">
    <property type="entry name" value="Thioredoxin-like_sf"/>
</dbReference>
<dbReference type="GO" id="GO:0016853">
    <property type="term" value="F:isomerase activity"/>
    <property type="evidence" value="ECO:0007669"/>
    <property type="project" value="UniProtKB-KW"/>
</dbReference>
<dbReference type="EMBL" id="FNUC01000004">
    <property type="protein sequence ID" value="SEF18265.1"/>
    <property type="molecule type" value="Genomic_DNA"/>
</dbReference>
<dbReference type="OrthoDB" id="4125991at2"/>
<dbReference type="Proteomes" id="UP000181980">
    <property type="component" value="Unassembled WGS sequence"/>
</dbReference>
<dbReference type="AlphaFoldDB" id="A0A1H5PX03"/>
<name>A0A1H5PX03_9ACTN</name>
<dbReference type="Gene3D" id="3.40.30.10">
    <property type="entry name" value="Glutaredoxin"/>
    <property type="match status" value="1"/>
</dbReference>
<proteinExistence type="predicted"/>